<feature type="region of interest" description="Disordered" evidence="1">
    <location>
        <begin position="60"/>
        <end position="80"/>
    </location>
</feature>
<feature type="compositionally biased region" description="Basic and acidic residues" evidence="1">
    <location>
        <begin position="71"/>
        <end position="80"/>
    </location>
</feature>
<sequence>MQYGFFPVRKRDTPMDEDGKKSATGLPTRCSTMLISEEQSWALGWPSVSASVSCWQTTTSTSHRAGGRSQCLDDPRQRRKPEQKEVMVHWLKLHGQQDDVECVESAKLFAEAGTGFDIRACSSTIVFMSGNTKFVELLRKDYAALYQLFVECFVVDKPRDVPFRV</sequence>
<evidence type="ECO:0000256" key="1">
    <source>
        <dbReference type="SAM" id="MobiDB-lite"/>
    </source>
</evidence>
<accession>D8QRT3</accession>
<dbReference type="HOGENOM" id="CLU_1613617_0_0_1"/>
<organism evidence="3">
    <name type="scientific">Selaginella moellendorffii</name>
    <name type="common">Spikemoss</name>
    <dbReference type="NCBI Taxonomy" id="88036"/>
    <lineage>
        <taxon>Eukaryota</taxon>
        <taxon>Viridiplantae</taxon>
        <taxon>Streptophyta</taxon>
        <taxon>Embryophyta</taxon>
        <taxon>Tracheophyta</taxon>
        <taxon>Lycopodiopsida</taxon>
        <taxon>Selaginellales</taxon>
        <taxon>Selaginellaceae</taxon>
        <taxon>Selaginella</taxon>
    </lineage>
</organism>
<protein>
    <submittedName>
        <fullName evidence="2">Uncharacterized protein</fullName>
    </submittedName>
</protein>
<dbReference type="InParanoid" id="D8QRT3"/>
<evidence type="ECO:0000313" key="3">
    <source>
        <dbReference type="Proteomes" id="UP000001514"/>
    </source>
</evidence>
<dbReference type="AlphaFoldDB" id="D8QRT3"/>
<reference evidence="2 3" key="1">
    <citation type="journal article" date="2011" name="Science">
        <title>The Selaginella genome identifies genetic changes associated with the evolution of vascular plants.</title>
        <authorList>
            <person name="Banks J.A."/>
            <person name="Nishiyama T."/>
            <person name="Hasebe M."/>
            <person name="Bowman J.L."/>
            <person name="Gribskov M."/>
            <person name="dePamphilis C."/>
            <person name="Albert V.A."/>
            <person name="Aono N."/>
            <person name="Aoyama T."/>
            <person name="Ambrose B.A."/>
            <person name="Ashton N.W."/>
            <person name="Axtell M.J."/>
            <person name="Barker E."/>
            <person name="Barker M.S."/>
            <person name="Bennetzen J.L."/>
            <person name="Bonawitz N.D."/>
            <person name="Chapple C."/>
            <person name="Cheng C."/>
            <person name="Correa L.G."/>
            <person name="Dacre M."/>
            <person name="DeBarry J."/>
            <person name="Dreyer I."/>
            <person name="Elias M."/>
            <person name="Engstrom E.M."/>
            <person name="Estelle M."/>
            <person name="Feng L."/>
            <person name="Finet C."/>
            <person name="Floyd S.K."/>
            <person name="Frommer W.B."/>
            <person name="Fujita T."/>
            <person name="Gramzow L."/>
            <person name="Gutensohn M."/>
            <person name="Harholt J."/>
            <person name="Hattori M."/>
            <person name="Heyl A."/>
            <person name="Hirai T."/>
            <person name="Hiwatashi Y."/>
            <person name="Ishikawa M."/>
            <person name="Iwata M."/>
            <person name="Karol K.G."/>
            <person name="Koehler B."/>
            <person name="Kolukisaoglu U."/>
            <person name="Kubo M."/>
            <person name="Kurata T."/>
            <person name="Lalonde S."/>
            <person name="Li K."/>
            <person name="Li Y."/>
            <person name="Litt A."/>
            <person name="Lyons E."/>
            <person name="Manning G."/>
            <person name="Maruyama T."/>
            <person name="Michael T.P."/>
            <person name="Mikami K."/>
            <person name="Miyazaki S."/>
            <person name="Morinaga S."/>
            <person name="Murata T."/>
            <person name="Mueller-Roeber B."/>
            <person name="Nelson D.R."/>
            <person name="Obara M."/>
            <person name="Oguri Y."/>
            <person name="Olmstead R.G."/>
            <person name="Onodera N."/>
            <person name="Petersen B.L."/>
            <person name="Pils B."/>
            <person name="Prigge M."/>
            <person name="Rensing S.A."/>
            <person name="Riano-Pachon D.M."/>
            <person name="Roberts A.W."/>
            <person name="Sato Y."/>
            <person name="Scheller H.V."/>
            <person name="Schulz B."/>
            <person name="Schulz C."/>
            <person name="Shakirov E.V."/>
            <person name="Shibagaki N."/>
            <person name="Shinohara N."/>
            <person name="Shippen D.E."/>
            <person name="Soerensen I."/>
            <person name="Sotooka R."/>
            <person name="Sugimoto N."/>
            <person name="Sugita M."/>
            <person name="Sumikawa N."/>
            <person name="Tanurdzic M."/>
            <person name="Theissen G."/>
            <person name="Ulvskov P."/>
            <person name="Wakazuki S."/>
            <person name="Weng J.K."/>
            <person name="Willats W.W."/>
            <person name="Wipf D."/>
            <person name="Wolf P.G."/>
            <person name="Yang L."/>
            <person name="Zimmer A.D."/>
            <person name="Zhu Q."/>
            <person name="Mitros T."/>
            <person name="Hellsten U."/>
            <person name="Loque D."/>
            <person name="Otillar R."/>
            <person name="Salamov A."/>
            <person name="Schmutz J."/>
            <person name="Shapiro H."/>
            <person name="Lindquist E."/>
            <person name="Lucas S."/>
            <person name="Rokhsar D."/>
            <person name="Grigoriev I.V."/>
        </authorList>
    </citation>
    <scope>NUCLEOTIDE SEQUENCE [LARGE SCALE GENOMIC DNA]</scope>
</reference>
<proteinExistence type="predicted"/>
<keyword evidence="3" id="KW-1185">Reference proteome</keyword>
<dbReference type="EMBL" id="GL377566">
    <property type="protein sequence ID" value="EFJ37311.1"/>
    <property type="molecule type" value="Genomic_DNA"/>
</dbReference>
<dbReference type="Proteomes" id="UP000001514">
    <property type="component" value="Unassembled WGS sequence"/>
</dbReference>
<name>D8QRT3_SELML</name>
<evidence type="ECO:0000313" key="2">
    <source>
        <dbReference type="EMBL" id="EFJ37311.1"/>
    </source>
</evidence>
<feature type="compositionally biased region" description="Basic and acidic residues" evidence="1">
    <location>
        <begin position="9"/>
        <end position="21"/>
    </location>
</feature>
<dbReference type="KEGG" id="smo:SELMODRAFT_403559"/>
<gene>
    <name evidence="2" type="ORF">SELMODRAFT_403559</name>
</gene>
<feature type="region of interest" description="Disordered" evidence="1">
    <location>
        <begin position="1"/>
        <end position="24"/>
    </location>
</feature>
<dbReference type="Gramene" id="EFJ37311">
    <property type="protein sequence ID" value="EFJ37311"/>
    <property type="gene ID" value="SELMODRAFT_403559"/>
</dbReference>